<evidence type="ECO:0000313" key="2">
    <source>
        <dbReference type="EMBL" id="TFV69422.1"/>
    </source>
</evidence>
<feature type="transmembrane region" description="Helical" evidence="1">
    <location>
        <begin position="26"/>
        <end position="44"/>
    </location>
</feature>
<dbReference type="EMBL" id="SPQS01000027">
    <property type="protein sequence ID" value="TFV69422.1"/>
    <property type="molecule type" value="Genomic_DNA"/>
</dbReference>
<dbReference type="RefSeq" id="WP_135167132.1">
    <property type="nucleotide sequence ID" value="NZ_SPQS01000027.1"/>
</dbReference>
<keyword evidence="1" id="KW-0812">Transmembrane</keyword>
<dbReference type="Proteomes" id="UP000297700">
    <property type="component" value="Unassembled WGS sequence"/>
</dbReference>
<feature type="transmembrane region" description="Helical" evidence="1">
    <location>
        <begin position="50"/>
        <end position="73"/>
    </location>
</feature>
<name>A0A4Y9NQ15_9BRAD</name>
<sequence length="122" mass="13921">MSEQPKVHSPVDDWITQKFQPFAKTWFELIRTAFVVALFNYIGTKSNSSVVSLLALFTYILFGVYCITFVILSTPPHRSTASNKYARWTVDALSLLVTGVGLYYWSNIVTKVLDQIMTVQFK</sequence>
<accession>A0A4Y9NQ15</accession>
<proteinExistence type="predicted"/>
<evidence type="ECO:0000313" key="3">
    <source>
        <dbReference type="Proteomes" id="UP000297700"/>
    </source>
</evidence>
<keyword evidence="1" id="KW-1133">Transmembrane helix</keyword>
<keyword evidence="1" id="KW-0472">Membrane</keyword>
<protein>
    <submittedName>
        <fullName evidence="2">Uncharacterized protein</fullName>
    </submittedName>
</protein>
<organism evidence="2 3">
    <name type="scientific">Bradyrhizobium frederickii</name>
    <dbReference type="NCBI Taxonomy" id="2560054"/>
    <lineage>
        <taxon>Bacteria</taxon>
        <taxon>Pseudomonadati</taxon>
        <taxon>Pseudomonadota</taxon>
        <taxon>Alphaproteobacteria</taxon>
        <taxon>Hyphomicrobiales</taxon>
        <taxon>Nitrobacteraceae</taxon>
        <taxon>Bradyrhizobium</taxon>
    </lineage>
</organism>
<reference evidence="2 3" key="1">
    <citation type="submission" date="2019-03" db="EMBL/GenBank/DDBJ databases">
        <title>Bradyrhizobium strains diversity.</title>
        <authorList>
            <person name="Urquiaga M.C.O."/>
            <person name="Hungria M."/>
            <person name="Delamuta J.R.M."/>
            <person name="Klepa M.S."/>
        </authorList>
    </citation>
    <scope>NUCLEOTIDE SEQUENCE [LARGE SCALE GENOMIC DNA]</scope>
    <source>
        <strain evidence="2 3">CNPSo 3426</strain>
    </source>
</reference>
<evidence type="ECO:0000256" key="1">
    <source>
        <dbReference type="SAM" id="Phobius"/>
    </source>
</evidence>
<dbReference type="AlphaFoldDB" id="A0A4Y9NQ15"/>
<comment type="caution">
    <text evidence="2">The sequence shown here is derived from an EMBL/GenBank/DDBJ whole genome shotgun (WGS) entry which is preliminary data.</text>
</comment>
<gene>
    <name evidence="2" type="ORF">E4K64_33360</name>
</gene>
<feature type="transmembrane region" description="Helical" evidence="1">
    <location>
        <begin position="85"/>
        <end position="105"/>
    </location>
</feature>